<keyword evidence="2" id="KW-1133">Transmembrane helix</keyword>
<keyword evidence="2" id="KW-0472">Membrane</keyword>
<comment type="caution">
    <text evidence="3">The sequence shown here is derived from an EMBL/GenBank/DDBJ whole genome shotgun (WGS) entry which is preliminary data.</text>
</comment>
<protein>
    <submittedName>
        <fullName evidence="3">Uncharacterized protein</fullName>
    </submittedName>
</protein>
<gene>
    <name evidence="3" type="ORF">A2074_01110</name>
</gene>
<evidence type="ECO:0000256" key="2">
    <source>
        <dbReference type="SAM" id="Phobius"/>
    </source>
</evidence>
<keyword evidence="2" id="KW-0812">Transmembrane</keyword>
<reference evidence="3 4" key="1">
    <citation type="journal article" date="2016" name="Nat. Commun.">
        <title>Thousands of microbial genomes shed light on interconnected biogeochemical processes in an aquifer system.</title>
        <authorList>
            <person name="Anantharaman K."/>
            <person name="Brown C.T."/>
            <person name="Hug L.A."/>
            <person name="Sharon I."/>
            <person name="Castelle C.J."/>
            <person name="Probst A.J."/>
            <person name="Thomas B.C."/>
            <person name="Singh A."/>
            <person name="Wilkins M.J."/>
            <person name="Karaoz U."/>
            <person name="Brodie E.L."/>
            <person name="Williams K.H."/>
            <person name="Hubbard S.S."/>
            <person name="Banfield J.F."/>
        </authorList>
    </citation>
    <scope>NUCLEOTIDE SEQUENCE [LARGE SCALE GENOMIC DNA]</scope>
</reference>
<evidence type="ECO:0000256" key="1">
    <source>
        <dbReference type="SAM" id="MobiDB-lite"/>
    </source>
</evidence>
<sequence length="191" mass="20239">MGLKDKFSELKMKNTLSTSKGKGIAIGLLLVILLLVVLVVITFALPKPGNLAVQAPHSAVPQPIPQQSPSEQTTETVAEDETVITDYDLFEYKDPFRPLVEETETPIGLASGSEDGTGDGALLTSLALVDIVEQGGARYAIVTFDGVEYTVGSGEQVAGSPFLVEDIGEGSITVLYGDDRFTLQLGQAIIK</sequence>
<dbReference type="EMBL" id="MELI01000021">
    <property type="protein sequence ID" value="OFW35188.1"/>
    <property type="molecule type" value="Genomic_DNA"/>
</dbReference>
<accession>A0A1F2UQF5</accession>
<dbReference type="AlphaFoldDB" id="A0A1F2UQF5"/>
<feature type="region of interest" description="Disordered" evidence="1">
    <location>
        <begin position="59"/>
        <end position="78"/>
    </location>
</feature>
<feature type="transmembrane region" description="Helical" evidence="2">
    <location>
        <begin position="21"/>
        <end position="45"/>
    </location>
</feature>
<evidence type="ECO:0000313" key="3">
    <source>
        <dbReference type="EMBL" id="OFW35188.1"/>
    </source>
</evidence>
<name>A0A1F2UQF5_9ACTN</name>
<evidence type="ECO:0000313" key="4">
    <source>
        <dbReference type="Proteomes" id="UP000178086"/>
    </source>
</evidence>
<organism evidence="3 4">
    <name type="scientific">Candidatus Aquicultor primus</name>
    <dbReference type="NCBI Taxonomy" id="1797195"/>
    <lineage>
        <taxon>Bacteria</taxon>
        <taxon>Bacillati</taxon>
        <taxon>Actinomycetota</taxon>
        <taxon>Candidatus Aquicultoria</taxon>
        <taxon>Candidatus Aquicultorales</taxon>
        <taxon>Candidatus Aquicultoraceae</taxon>
        <taxon>Candidatus Aquicultor</taxon>
    </lineage>
</organism>
<dbReference type="Proteomes" id="UP000178086">
    <property type="component" value="Unassembled WGS sequence"/>
</dbReference>
<proteinExistence type="predicted"/>